<evidence type="ECO:0000259" key="14">
    <source>
        <dbReference type="Pfam" id="PF01292"/>
    </source>
</evidence>
<evidence type="ECO:0000256" key="5">
    <source>
        <dbReference type="ARBA" id="ARBA00022617"/>
    </source>
</evidence>
<evidence type="ECO:0000256" key="1">
    <source>
        <dbReference type="ARBA" id="ARBA00001970"/>
    </source>
</evidence>
<comment type="subcellular location">
    <subcellularLocation>
        <location evidence="2">Cell membrane</location>
        <topology evidence="2">Multi-pass membrane protein</topology>
    </subcellularLocation>
</comment>
<evidence type="ECO:0000256" key="6">
    <source>
        <dbReference type="ARBA" id="ARBA00022692"/>
    </source>
</evidence>
<feature type="transmembrane region" description="Helical" evidence="13">
    <location>
        <begin position="96"/>
        <end position="118"/>
    </location>
</feature>
<keyword evidence="10" id="KW-0408">Iron</keyword>
<gene>
    <name evidence="15" type="ORF">GWI71_06425</name>
</gene>
<evidence type="ECO:0000313" key="15">
    <source>
        <dbReference type="EMBL" id="NBN63312.1"/>
    </source>
</evidence>
<organism evidence="15 16">
    <name type="scientific">Pannonibacter tanglangensis</name>
    <dbReference type="NCBI Taxonomy" id="2750084"/>
    <lineage>
        <taxon>Bacteria</taxon>
        <taxon>Pseudomonadati</taxon>
        <taxon>Pseudomonadota</taxon>
        <taxon>Alphaproteobacteria</taxon>
        <taxon>Hyphomicrobiales</taxon>
        <taxon>Stappiaceae</taxon>
        <taxon>Pannonibacter</taxon>
    </lineage>
</organism>
<keyword evidence="4" id="KW-1003">Cell membrane</keyword>
<dbReference type="PANTHER" id="PTHR30529">
    <property type="entry name" value="CYTOCHROME B561"/>
    <property type="match status" value="1"/>
</dbReference>
<dbReference type="EMBL" id="JAABLP010000002">
    <property type="protein sequence ID" value="NBN63312.1"/>
    <property type="molecule type" value="Genomic_DNA"/>
</dbReference>
<keyword evidence="9 13" id="KW-1133">Transmembrane helix</keyword>
<keyword evidence="5" id="KW-0349">Heme</keyword>
<evidence type="ECO:0000256" key="11">
    <source>
        <dbReference type="ARBA" id="ARBA00023136"/>
    </source>
</evidence>
<evidence type="ECO:0000256" key="4">
    <source>
        <dbReference type="ARBA" id="ARBA00022475"/>
    </source>
</evidence>
<evidence type="ECO:0000256" key="12">
    <source>
        <dbReference type="ARBA" id="ARBA00037975"/>
    </source>
</evidence>
<feature type="transmembrane region" description="Helical" evidence="13">
    <location>
        <begin position="130"/>
        <end position="153"/>
    </location>
</feature>
<evidence type="ECO:0000256" key="10">
    <source>
        <dbReference type="ARBA" id="ARBA00023004"/>
    </source>
</evidence>
<evidence type="ECO:0000256" key="8">
    <source>
        <dbReference type="ARBA" id="ARBA00022982"/>
    </source>
</evidence>
<feature type="domain" description="Cytochrome b561 bacterial/Ni-hydrogenase" evidence="14">
    <location>
        <begin position="9"/>
        <end position="163"/>
    </location>
</feature>
<keyword evidence="6 13" id="KW-0812">Transmembrane</keyword>
<evidence type="ECO:0000313" key="16">
    <source>
        <dbReference type="Proteomes" id="UP000541347"/>
    </source>
</evidence>
<evidence type="ECO:0000256" key="3">
    <source>
        <dbReference type="ARBA" id="ARBA00022448"/>
    </source>
</evidence>
<dbReference type="InterPro" id="IPR016174">
    <property type="entry name" value="Di-haem_cyt_TM"/>
</dbReference>
<evidence type="ECO:0000256" key="7">
    <source>
        <dbReference type="ARBA" id="ARBA00022723"/>
    </source>
</evidence>
<name>A0ABW9ZEP9_9HYPH</name>
<evidence type="ECO:0000256" key="2">
    <source>
        <dbReference type="ARBA" id="ARBA00004651"/>
    </source>
</evidence>
<keyword evidence="7" id="KW-0479">Metal-binding</keyword>
<keyword evidence="8" id="KW-0249">Electron transport</keyword>
<sequence length="166" mass="17827">MSRATPSSYSPLQIGLHWVIAALVLIQIVFGDWIGHLGRALDQGLAPDLVTRLLGTLHVWIGIAILALTGLRLALRLGRGAPAPLGGTPLTLRLLTAAHALFYALLLAMPVSGLIAWYGGVPVAGEVHEAMKPVLVLLVALHLLAVLWHRVVLRDDTMARMLRPGR</sequence>
<evidence type="ECO:0000256" key="13">
    <source>
        <dbReference type="SAM" id="Phobius"/>
    </source>
</evidence>
<dbReference type="Pfam" id="PF01292">
    <property type="entry name" value="Ni_hydr_CYTB"/>
    <property type="match status" value="1"/>
</dbReference>
<dbReference type="RefSeq" id="WP_161675115.1">
    <property type="nucleotide sequence ID" value="NZ_JAABLP010000002.1"/>
</dbReference>
<reference evidence="15 16" key="1">
    <citation type="submission" date="2020-01" db="EMBL/GenBank/DDBJ databases">
        <authorList>
            <person name="Peng S.Y."/>
            <person name="Li J."/>
            <person name="Wang M."/>
            <person name="Wang L."/>
            <person name="Wang C.Q."/>
            <person name="Wang J.R."/>
        </authorList>
    </citation>
    <scope>NUCLEOTIDE SEQUENCE [LARGE SCALE GENOMIC DNA]</scope>
    <source>
        <strain evidence="15 16">XCT-34</strain>
    </source>
</reference>
<keyword evidence="11 13" id="KW-0472">Membrane</keyword>
<feature type="transmembrane region" description="Helical" evidence="13">
    <location>
        <begin position="12"/>
        <end position="34"/>
    </location>
</feature>
<evidence type="ECO:0000256" key="9">
    <source>
        <dbReference type="ARBA" id="ARBA00022989"/>
    </source>
</evidence>
<proteinExistence type="inferred from homology"/>
<feature type="transmembrane region" description="Helical" evidence="13">
    <location>
        <begin position="54"/>
        <end position="75"/>
    </location>
</feature>
<comment type="similarity">
    <text evidence="12">Belongs to the cytochrome b561 family.</text>
</comment>
<dbReference type="InterPro" id="IPR011577">
    <property type="entry name" value="Cyt_b561_bac/Ni-Hgenase"/>
</dbReference>
<keyword evidence="16" id="KW-1185">Reference proteome</keyword>
<dbReference type="InterPro" id="IPR052168">
    <property type="entry name" value="Cytochrome_b561_oxidase"/>
</dbReference>
<dbReference type="Proteomes" id="UP000541347">
    <property type="component" value="Unassembled WGS sequence"/>
</dbReference>
<comment type="caution">
    <text evidence="15">The sequence shown here is derived from an EMBL/GenBank/DDBJ whole genome shotgun (WGS) entry which is preliminary data.</text>
</comment>
<protein>
    <submittedName>
        <fullName evidence="15">Cytochrome b</fullName>
    </submittedName>
</protein>
<dbReference type="PANTHER" id="PTHR30529:SF7">
    <property type="entry name" value="CYTOCHROME B561 BACTERIAL_NI-HYDROGENASE DOMAIN-CONTAINING PROTEIN"/>
    <property type="match status" value="1"/>
</dbReference>
<comment type="cofactor">
    <cofactor evidence="1">
        <name>heme b</name>
        <dbReference type="ChEBI" id="CHEBI:60344"/>
    </cofactor>
</comment>
<accession>A0ABW9ZEP9</accession>
<keyword evidence="3" id="KW-0813">Transport</keyword>
<dbReference type="SUPFAM" id="SSF81342">
    <property type="entry name" value="Transmembrane di-heme cytochromes"/>
    <property type="match status" value="1"/>
</dbReference>